<evidence type="ECO:0000256" key="2">
    <source>
        <dbReference type="SAM" id="SignalP"/>
    </source>
</evidence>
<evidence type="ECO:0000313" key="4">
    <source>
        <dbReference type="Proteomes" id="UP000516260"/>
    </source>
</evidence>
<evidence type="ECO:0000256" key="1">
    <source>
        <dbReference type="SAM" id="Phobius"/>
    </source>
</evidence>
<reference evidence="3 4" key="1">
    <citation type="submission" date="2019-04" db="EMBL/GenBank/DDBJ databases">
        <title>The sequence and de novo assembly of Takifugu bimaculatus genome using PacBio and Hi-C technologies.</title>
        <authorList>
            <person name="Xu P."/>
            <person name="Liu B."/>
            <person name="Zhou Z."/>
        </authorList>
    </citation>
    <scope>NUCLEOTIDE SEQUENCE [LARGE SCALE GENOMIC DNA]</scope>
    <source>
        <strain evidence="3">TB-2018</strain>
        <tissue evidence="3">Muscle</tissue>
    </source>
</reference>
<dbReference type="Gene3D" id="2.60.40.10">
    <property type="entry name" value="Immunoglobulins"/>
    <property type="match status" value="1"/>
</dbReference>
<keyword evidence="4" id="KW-1185">Reference proteome</keyword>
<dbReference type="AlphaFoldDB" id="A0A4Z2B491"/>
<name>A0A4Z2B491_9TELE</name>
<sequence length="265" mass="30340">MKLLFPLFLLNVQFLQGQERMKTYQPIVLMLTFHSFYNSYNKSCCKLYYRGCDFLLDSTGFTSDSLKGRVTIAKDDGWIEFKISHVRSEDAGYYRCMVVGFQHVYFDYYVELSEVSDDYIQSQPSVTPTLKHGTSSATLPQSTAAVMDGDLGDDNRASWSLGLPISITVTMAAMLLITSIIGVIFCRFKAKRLGFFRKNMFTSDEHCLQQETSGVVYTTVDFTTVEQAKVRKNPRMQETQAEGRYQNCRSEPDELVEYSVLTYHQ</sequence>
<organism evidence="3 4">
    <name type="scientific">Takifugu bimaculatus</name>
    <dbReference type="NCBI Taxonomy" id="433685"/>
    <lineage>
        <taxon>Eukaryota</taxon>
        <taxon>Metazoa</taxon>
        <taxon>Chordata</taxon>
        <taxon>Craniata</taxon>
        <taxon>Vertebrata</taxon>
        <taxon>Euteleostomi</taxon>
        <taxon>Actinopterygii</taxon>
        <taxon>Neopterygii</taxon>
        <taxon>Teleostei</taxon>
        <taxon>Neoteleostei</taxon>
        <taxon>Acanthomorphata</taxon>
        <taxon>Eupercaria</taxon>
        <taxon>Tetraodontiformes</taxon>
        <taxon>Tetradontoidea</taxon>
        <taxon>Tetraodontidae</taxon>
        <taxon>Takifugu</taxon>
    </lineage>
</organism>
<evidence type="ECO:0008006" key="5">
    <source>
        <dbReference type="Google" id="ProtNLM"/>
    </source>
</evidence>
<keyword evidence="2" id="KW-0732">Signal</keyword>
<accession>A0A4Z2B491</accession>
<protein>
    <recommendedName>
        <fullName evidence="5">Immunoglobulin V-set domain-containing protein</fullName>
    </recommendedName>
</protein>
<keyword evidence="1" id="KW-0812">Transmembrane</keyword>
<proteinExistence type="predicted"/>
<dbReference type="SUPFAM" id="SSF48726">
    <property type="entry name" value="Immunoglobulin"/>
    <property type="match status" value="1"/>
</dbReference>
<comment type="caution">
    <text evidence="3">The sequence shown here is derived from an EMBL/GenBank/DDBJ whole genome shotgun (WGS) entry which is preliminary data.</text>
</comment>
<gene>
    <name evidence="3" type="ORF">fugu_007401</name>
</gene>
<feature type="chain" id="PRO_5021499270" description="Immunoglobulin V-set domain-containing protein" evidence="2">
    <location>
        <begin position="18"/>
        <end position="265"/>
    </location>
</feature>
<feature type="signal peptide" evidence="2">
    <location>
        <begin position="1"/>
        <end position="17"/>
    </location>
</feature>
<keyword evidence="1" id="KW-1133">Transmembrane helix</keyword>
<feature type="transmembrane region" description="Helical" evidence="1">
    <location>
        <begin position="165"/>
        <end position="188"/>
    </location>
</feature>
<dbReference type="Proteomes" id="UP000516260">
    <property type="component" value="Chromosome 7"/>
</dbReference>
<keyword evidence="1" id="KW-0472">Membrane</keyword>
<dbReference type="InterPro" id="IPR013783">
    <property type="entry name" value="Ig-like_fold"/>
</dbReference>
<dbReference type="InterPro" id="IPR036179">
    <property type="entry name" value="Ig-like_dom_sf"/>
</dbReference>
<evidence type="ECO:0000313" key="3">
    <source>
        <dbReference type="EMBL" id="TNM87171.1"/>
    </source>
</evidence>
<dbReference type="EMBL" id="SWLE01000020">
    <property type="protein sequence ID" value="TNM87171.1"/>
    <property type="molecule type" value="Genomic_DNA"/>
</dbReference>